<gene>
    <name evidence="2" type="ORF">ACFOUW_03435</name>
</gene>
<dbReference type="EMBL" id="JBHRZH010000004">
    <property type="protein sequence ID" value="MFC3759876.1"/>
    <property type="molecule type" value="Genomic_DNA"/>
</dbReference>
<evidence type="ECO:0000259" key="1">
    <source>
        <dbReference type="PROSITE" id="PS51186"/>
    </source>
</evidence>
<dbReference type="GO" id="GO:0016746">
    <property type="term" value="F:acyltransferase activity"/>
    <property type="evidence" value="ECO:0007669"/>
    <property type="project" value="UniProtKB-KW"/>
</dbReference>
<proteinExistence type="predicted"/>
<keyword evidence="2" id="KW-0012">Acyltransferase</keyword>
<dbReference type="InterPro" id="IPR016181">
    <property type="entry name" value="Acyl_CoA_acyltransferase"/>
</dbReference>
<keyword evidence="3" id="KW-1185">Reference proteome</keyword>
<dbReference type="PANTHER" id="PTHR43328">
    <property type="entry name" value="ACETYLTRANSFERASE-RELATED"/>
    <property type="match status" value="1"/>
</dbReference>
<dbReference type="PANTHER" id="PTHR43328:SF1">
    <property type="entry name" value="N-ACETYLTRANSFERASE DOMAIN-CONTAINING PROTEIN"/>
    <property type="match status" value="1"/>
</dbReference>
<dbReference type="EC" id="2.3.-.-" evidence="2"/>
<dbReference type="Proteomes" id="UP001595699">
    <property type="component" value="Unassembled WGS sequence"/>
</dbReference>
<dbReference type="SUPFAM" id="SSF55729">
    <property type="entry name" value="Acyl-CoA N-acyltransferases (Nat)"/>
    <property type="match status" value="1"/>
</dbReference>
<organism evidence="2 3">
    <name type="scientific">Tenggerimyces flavus</name>
    <dbReference type="NCBI Taxonomy" id="1708749"/>
    <lineage>
        <taxon>Bacteria</taxon>
        <taxon>Bacillati</taxon>
        <taxon>Actinomycetota</taxon>
        <taxon>Actinomycetes</taxon>
        <taxon>Propionibacteriales</taxon>
        <taxon>Nocardioidaceae</taxon>
        <taxon>Tenggerimyces</taxon>
    </lineage>
</organism>
<dbReference type="InterPro" id="IPR000182">
    <property type="entry name" value="GNAT_dom"/>
</dbReference>
<dbReference type="Gene3D" id="3.40.630.30">
    <property type="match status" value="1"/>
</dbReference>
<comment type="caution">
    <text evidence="2">The sequence shown here is derived from an EMBL/GenBank/DDBJ whole genome shotgun (WGS) entry which is preliminary data.</text>
</comment>
<dbReference type="RefSeq" id="WP_205120289.1">
    <property type="nucleotide sequence ID" value="NZ_JAFBCM010000001.1"/>
</dbReference>
<sequence>MLREVTPEDLPALYEQQLDPEGHRMAAFGPPKPRDWEQFTAHVAKILADDACVMLAIVEDGQVVGSVGAFWMEGDHEVTYGIAREHWGRGLATKALAELLTTLLDRPLHARVVQDNAGSIKVLERNGFVRIGDTRAFSDIRQEEVEEWIYLLASQSA</sequence>
<evidence type="ECO:0000313" key="2">
    <source>
        <dbReference type="EMBL" id="MFC3759876.1"/>
    </source>
</evidence>
<keyword evidence="2" id="KW-0808">Transferase</keyword>
<dbReference type="PROSITE" id="PS51186">
    <property type="entry name" value="GNAT"/>
    <property type="match status" value="1"/>
</dbReference>
<evidence type="ECO:0000313" key="3">
    <source>
        <dbReference type="Proteomes" id="UP001595699"/>
    </source>
</evidence>
<protein>
    <submittedName>
        <fullName evidence="2">GNAT family N-acetyltransferase</fullName>
        <ecNumber evidence="2">2.3.-.-</ecNumber>
    </submittedName>
</protein>
<reference evidence="3" key="1">
    <citation type="journal article" date="2019" name="Int. J. Syst. Evol. Microbiol.">
        <title>The Global Catalogue of Microorganisms (GCM) 10K type strain sequencing project: providing services to taxonomists for standard genome sequencing and annotation.</title>
        <authorList>
            <consortium name="The Broad Institute Genomics Platform"/>
            <consortium name="The Broad Institute Genome Sequencing Center for Infectious Disease"/>
            <person name="Wu L."/>
            <person name="Ma J."/>
        </authorList>
    </citation>
    <scope>NUCLEOTIDE SEQUENCE [LARGE SCALE GENOMIC DNA]</scope>
    <source>
        <strain evidence="3">CGMCC 4.7241</strain>
    </source>
</reference>
<accession>A0ABV7Y5J4</accession>
<dbReference type="Pfam" id="PF13302">
    <property type="entry name" value="Acetyltransf_3"/>
    <property type="match status" value="1"/>
</dbReference>
<feature type="domain" description="N-acetyltransferase" evidence="1">
    <location>
        <begin position="1"/>
        <end position="152"/>
    </location>
</feature>
<name>A0ABV7Y5J4_9ACTN</name>